<keyword evidence="4 5" id="KW-0472">Membrane</keyword>
<dbReference type="GO" id="GO:0042147">
    <property type="term" value="P:retrograde transport, endosome to Golgi"/>
    <property type="evidence" value="ECO:0007669"/>
    <property type="project" value="TreeGrafter"/>
</dbReference>
<dbReference type="GO" id="GO:0005802">
    <property type="term" value="C:trans-Golgi network"/>
    <property type="evidence" value="ECO:0007669"/>
    <property type="project" value="TreeGrafter"/>
</dbReference>
<evidence type="ECO:0008006" key="8">
    <source>
        <dbReference type="Google" id="ProtNLM"/>
    </source>
</evidence>
<dbReference type="PANTHER" id="PTHR14856">
    <property type="entry name" value="PQ-LOOP REPEAT-CONTAINING PROTEIN 1-LIKE PROTEIN"/>
    <property type="match status" value="1"/>
</dbReference>
<evidence type="ECO:0000313" key="6">
    <source>
        <dbReference type="EMBL" id="KZF20329.1"/>
    </source>
</evidence>
<sequence length="255" mass="28783">MGIVSYLITNISPLFLVISPITSYSDQIWSIHKTRTSQGFSLDIPLIMLVSCILRVFFWFGSRFDTALLVQALIMIVMQIMLLHVALTHRPQAHHKEGVAHTPFVGSREGDMHVNRPYNFWQWRSRRPYWSFLGYMTVTLIALQVMIGNVPFYVSLVGYLGLGIEAILPLPQVLANQKARSCKGFRFSVLASWLLGDVMKMMFFFFAESSIPWPFKMCGLFQMACDSFLGLQYWRFGAGPGAGVPAGLNVSSPGR</sequence>
<dbReference type="GO" id="GO:0045332">
    <property type="term" value="P:phospholipid translocation"/>
    <property type="evidence" value="ECO:0007669"/>
    <property type="project" value="TreeGrafter"/>
</dbReference>
<organism evidence="6 7">
    <name type="scientific">Xylona heveae (strain CBS 132557 / TC161)</name>
    <dbReference type="NCBI Taxonomy" id="1328760"/>
    <lineage>
        <taxon>Eukaryota</taxon>
        <taxon>Fungi</taxon>
        <taxon>Dikarya</taxon>
        <taxon>Ascomycota</taxon>
        <taxon>Pezizomycotina</taxon>
        <taxon>Xylonomycetes</taxon>
        <taxon>Xylonales</taxon>
        <taxon>Xylonaceae</taxon>
        <taxon>Xylona</taxon>
    </lineage>
</organism>
<dbReference type="STRING" id="1328760.A0A165AE57"/>
<proteinExistence type="predicted"/>
<feature type="transmembrane region" description="Helical" evidence="5">
    <location>
        <begin position="44"/>
        <end position="62"/>
    </location>
</feature>
<dbReference type="PANTHER" id="PTHR14856:SF9">
    <property type="entry name" value="PQ-LOOP REPEAT-CONTAINING PROTEIN 1"/>
    <property type="match status" value="1"/>
</dbReference>
<dbReference type="GeneID" id="28899348"/>
<dbReference type="Proteomes" id="UP000076632">
    <property type="component" value="Unassembled WGS sequence"/>
</dbReference>
<evidence type="ECO:0000256" key="4">
    <source>
        <dbReference type="ARBA" id="ARBA00023136"/>
    </source>
</evidence>
<dbReference type="GO" id="GO:0016020">
    <property type="term" value="C:membrane"/>
    <property type="evidence" value="ECO:0007669"/>
    <property type="project" value="UniProtKB-SubCell"/>
</dbReference>
<dbReference type="RefSeq" id="XP_018185884.1">
    <property type="nucleotide sequence ID" value="XM_018334211.1"/>
</dbReference>
<name>A0A165AE57_XYLHT</name>
<dbReference type="InParanoid" id="A0A165AE57"/>
<keyword evidence="2 5" id="KW-0812">Transmembrane</keyword>
<gene>
    <name evidence="6" type="ORF">L228DRAFT_25991</name>
</gene>
<dbReference type="AlphaFoldDB" id="A0A165AE57"/>
<dbReference type="EMBL" id="KV407463">
    <property type="protein sequence ID" value="KZF20329.1"/>
    <property type="molecule type" value="Genomic_DNA"/>
</dbReference>
<dbReference type="InterPro" id="IPR006603">
    <property type="entry name" value="PQ-loop_rpt"/>
</dbReference>
<keyword evidence="7" id="KW-1185">Reference proteome</keyword>
<feature type="transmembrane region" description="Helical" evidence="5">
    <location>
        <begin position="187"/>
        <end position="207"/>
    </location>
</feature>
<protein>
    <recommendedName>
        <fullName evidence="8">PQ loop repeat protein</fullName>
    </recommendedName>
</protein>
<evidence type="ECO:0000256" key="3">
    <source>
        <dbReference type="ARBA" id="ARBA00022989"/>
    </source>
</evidence>
<dbReference type="GO" id="GO:0005768">
    <property type="term" value="C:endosome"/>
    <property type="evidence" value="ECO:0007669"/>
    <property type="project" value="TreeGrafter"/>
</dbReference>
<dbReference type="OrthoDB" id="292213at2759"/>
<dbReference type="OMA" id="FKMWFFF"/>
<accession>A0A165AE57</accession>
<dbReference type="Pfam" id="PF04193">
    <property type="entry name" value="PQ-loop"/>
    <property type="match status" value="2"/>
</dbReference>
<feature type="transmembrane region" description="Helical" evidence="5">
    <location>
        <begin position="68"/>
        <end position="87"/>
    </location>
</feature>
<evidence type="ECO:0000256" key="1">
    <source>
        <dbReference type="ARBA" id="ARBA00004141"/>
    </source>
</evidence>
<dbReference type="InterPro" id="IPR052241">
    <property type="entry name" value="SLC66/Scramblase_ANY1"/>
</dbReference>
<reference evidence="6 7" key="1">
    <citation type="journal article" date="2016" name="Fungal Biol.">
        <title>The genome of Xylona heveae provides a window into fungal endophytism.</title>
        <authorList>
            <person name="Gazis R."/>
            <person name="Kuo A."/>
            <person name="Riley R."/>
            <person name="LaButti K."/>
            <person name="Lipzen A."/>
            <person name="Lin J."/>
            <person name="Amirebrahimi M."/>
            <person name="Hesse C.N."/>
            <person name="Spatafora J.W."/>
            <person name="Henrissat B."/>
            <person name="Hainaut M."/>
            <person name="Grigoriev I.V."/>
            <person name="Hibbett D.S."/>
        </authorList>
    </citation>
    <scope>NUCLEOTIDE SEQUENCE [LARGE SCALE GENOMIC DNA]</scope>
    <source>
        <strain evidence="6 7">TC161</strain>
    </source>
</reference>
<keyword evidence="3 5" id="KW-1133">Transmembrane helix</keyword>
<dbReference type="Gene3D" id="1.20.1280.290">
    <property type="match status" value="2"/>
</dbReference>
<comment type="subcellular location">
    <subcellularLocation>
        <location evidence="1">Membrane</location>
        <topology evidence="1">Multi-pass membrane protein</topology>
    </subcellularLocation>
</comment>
<dbReference type="GO" id="GO:0005829">
    <property type="term" value="C:cytosol"/>
    <property type="evidence" value="ECO:0007669"/>
    <property type="project" value="GOC"/>
</dbReference>
<feature type="transmembrane region" description="Helical" evidence="5">
    <location>
        <begin position="6"/>
        <end position="24"/>
    </location>
</feature>
<evidence type="ECO:0000313" key="7">
    <source>
        <dbReference type="Proteomes" id="UP000076632"/>
    </source>
</evidence>
<evidence type="ECO:0000256" key="2">
    <source>
        <dbReference type="ARBA" id="ARBA00022692"/>
    </source>
</evidence>
<evidence type="ECO:0000256" key="5">
    <source>
        <dbReference type="SAM" id="Phobius"/>
    </source>
</evidence>
<dbReference type="FunCoup" id="A0A165AE57">
    <property type="interactions" value="36"/>
</dbReference>